<dbReference type="PANTHER" id="PTHR12126:SF11">
    <property type="entry name" value="NADH DEHYDROGENASE [UBIQUINONE] 1 ALPHA SUBCOMPLEX SUBUNIT 9, MITOCHONDRIAL"/>
    <property type="match status" value="1"/>
</dbReference>
<dbReference type="InterPro" id="IPR016040">
    <property type="entry name" value="NAD(P)-bd_dom"/>
</dbReference>
<dbReference type="EMBL" id="BAAAOA010000028">
    <property type="protein sequence ID" value="GAA1764476.1"/>
    <property type="molecule type" value="Genomic_DNA"/>
</dbReference>
<name>A0ABN2KUP6_9MICC</name>
<dbReference type="Pfam" id="PF13460">
    <property type="entry name" value="NAD_binding_10"/>
    <property type="match status" value="1"/>
</dbReference>
<proteinExistence type="predicted"/>
<dbReference type="PANTHER" id="PTHR12126">
    <property type="entry name" value="NADH-UBIQUINONE OXIDOREDUCTASE 39 KDA SUBUNIT-RELATED"/>
    <property type="match status" value="1"/>
</dbReference>
<keyword evidence="3" id="KW-1185">Reference proteome</keyword>
<evidence type="ECO:0000313" key="2">
    <source>
        <dbReference type="EMBL" id="GAA1764476.1"/>
    </source>
</evidence>
<evidence type="ECO:0000259" key="1">
    <source>
        <dbReference type="Pfam" id="PF13460"/>
    </source>
</evidence>
<dbReference type="InterPro" id="IPR036291">
    <property type="entry name" value="NAD(P)-bd_dom_sf"/>
</dbReference>
<dbReference type="RefSeq" id="WP_344122818.1">
    <property type="nucleotide sequence ID" value="NZ_BAAAOA010000028.1"/>
</dbReference>
<dbReference type="InterPro" id="IPR051207">
    <property type="entry name" value="ComplexI_NDUFA9_subunit"/>
</dbReference>
<sequence length="260" mass="27892">MESTGAGERRKVAVLGATGQLGARMVTHLRQKGVDVVEVSRRQGVDAYSGDGLDAAFDGVSTVVDCLHLPTPSRKRAVDFFTTTARNVLAAAQRTGVSRIVCVTILNARDPEVHRWLGYYAGKAAQERTYRAGPVPVTFVASAQWYELAETLLSQLRLGPLSVVPGMRSRPLAADDAAAFVADRALEPIGAATSGDAVIAGPEVRDLAELARAINERRGERRKVLRVPVPFTALGNGSLLPRGEFTTAPTRFEDWLRAGS</sequence>
<gene>
    <name evidence="2" type="ORF">GCM10009767_24040</name>
</gene>
<evidence type="ECO:0000313" key="3">
    <source>
        <dbReference type="Proteomes" id="UP001501204"/>
    </source>
</evidence>
<protein>
    <submittedName>
        <fullName evidence="2">NAD(P)H-binding protein</fullName>
    </submittedName>
</protein>
<comment type="caution">
    <text evidence="2">The sequence shown here is derived from an EMBL/GenBank/DDBJ whole genome shotgun (WGS) entry which is preliminary data.</text>
</comment>
<feature type="domain" description="NAD(P)-binding" evidence="1">
    <location>
        <begin position="16"/>
        <end position="143"/>
    </location>
</feature>
<dbReference type="Proteomes" id="UP001501204">
    <property type="component" value="Unassembled WGS sequence"/>
</dbReference>
<accession>A0ABN2KUP6</accession>
<organism evidence="2 3">
    <name type="scientific">Kocuria aegyptia</name>
    <dbReference type="NCBI Taxonomy" id="330943"/>
    <lineage>
        <taxon>Bacteria</taxon>
        <taxon>Bacillati</taxon>
        <taxon>Actinomycetota</taxon>
        <taxon>Actinomycetes</taxon>
        <taxon>Micrococcales</taxon>
        <taxon>Micrococcaceae</taxon>
        <taxon>Kocuria</taxon>
    </lineage>
</organism>
<reference evidence="2 3" key="1">
    <citation type="journal article" date="2019" name="Int. J. Syst. Evol. Microbiol.">
        <title>The Global Catalogue of Microorganisms (GCM) 10K type strain sequencing project: providing services to taxonomists for standard genome sequencing and annotation.</title>
        <authorList>
            <consortium name="The Broad Institute Genomics Platform"/>
            <consortium name="The Broad Institute Genome Sequencing Center for Infectious Disease"/>
            <person name="Wu L."/>
            <person name="Ma J."/>
        </authorList>
    </citation>
    <scope>NUCLEOTIDE SEQUENCE [LARGE SCALE GENOMIC DNA]</scope>
    <source>
        <strain evidence="2 3">JCM 14735</strain>
    </source>
</reference>
<dbReference type="SUPFAM" id="SSF51735">
    <property type="entry name" value="NAD(P)-binding Rossmann-fold domains"/>
    <property type="match status" value="1"/>
</dbReference>
<dbReference type="Gene3D" id="3.40.50.720">
    <property type="entry name" value="NAD(P)-binding Rossmann-like Domain"/>
    <property type="match status" value="1"/>
</dbReference>